<dbReference type="RefSeq" id="WP_147075929.1">
    <property type="nucleotide sequence ID" value="NZ_BJZT01000001.1"/>
</dbReference>
<proteinExistence type="predicted"/>
<dbReference type="Pfam" id="PF05686">
    <property type="entry name" value="Glyco_transf_90"/>
    <property type="match status" value="1"/>
</dbReference>
<sequence length="371" mass="42242">MLSFDRIRPLLKPFARRSIRSPIPSAQSEAERQAAIYRELKPAFAARESGIPEAIVRQEYGLDARIVFDPAFTLHPTCFILAVRDGRVTFRFSTVMSDDGLSIMIVERWWGILPLIERLVSICGDRPVETVFNLNDEGVAEGLTFCDNRPSFSLIPDCVFIGTKGYHEQRELYAARAIAWDDKCDVVFWRGTSTGRPSGERHELPRISLCRLCQSDPSGLYDVGLTGLVDHGADETGERQSRSLLSGFVPWQDFDRYRYHIDIDGHTNSWPGLMFKLHSGGLVFKVDPPAGHRQWYYERLRPWENYVPVKSDLSDLFDLVAYFRNNDPVGRAIAEEGRRLAQSMEFASELDIGVRTILGRCAREQYVSSRL</sequence>
<comment type="caution">
    <text evidence="3">The sequence shown here is derived from an EMBL/GenBank/DDBJ whole genome shotgun (WGS) entry which is preliminary data.</text>
</comment>
<gene>
    <name evidence="3" type="ORF">MHA02_00070</name>
</gene>
<dbReference type="OrthoDB" id="7976614at2"/>
<dbReference type="AlphaFoldDB" id="A0A512IIT1"/>
<dbReference type="SMART" id="SM00672">
    <property type="entry name" value="CAP10"/>
    <property type="match status" value="1"/>
</dbReference>
<name>A0A512IIT1_9HYPH</name>
<reference evidence="3 4" key="1">
    <citation type="submission" date="2019-07" db="EMBL/GenBank/DDBJ databases">
        <title>Whole genome shotgun sequence of Methylobacterium haplocladii NBRC 107714.</title>
        <authorList>
            <person name="Hosoyama A."/>
            <person name="Uohara A."/>
            <person name="Ohji S."/>
            <person name="Ichikawa N."/>
        </authorList>
    </citation>
    <scope>NUCLEOTIDE SEQUENCE [LARGE SCALE GENOMIC DNA]</scope>
    <source>
        <strain evidence="3 4">NBRC 107714</strain>
    </source>
</reference>
<keyword evidence="1" id="KW-0808">Transferase</keyword>
<evidence type="ECO:0000313" key="4">
    <source>
        <dbReference type="Proteomes" id="UP000321258"/>
    </source>
</evidence>
<evidence type="ECO:0000256" key="1">
    <source>
        <dbReference type="ARBA" id="ARBA00022679"/>
    </source>
</evidence>
<dbReference type="PANTHER" id="PTHR12203:SF35">
    <property type="entry name" value="PROTEIN O-GLUCOSYLTRANSFERASE 1"/>
    <property type="match status" value="1"/>
</dbReference>
<evidence type="ECO:0000259" key="2">
    <source>
        <dbReference type="SMART" id="SM00672"/>
    </source>
</evidence>
<accession>A0A512IIT1</accession>
<dbReference type="EMBL" id="BJZT01000001">
    <property type="protein sequence ID" value="GEO97619.1"/>
    <property type="molecule type" value="Genomic_DNA"/>
</dbReference>
<dbReference type="PANTHER" id="PTHR12203">
    <property type="entry name" value="KDEL LYS-ASP-GLU-LEU CONTAINING - RELATED"/>
    <property type="match status" value="1"/>
</dbReference>
<dbReference type="InterPro" id="IPR051091">
    <property type="entry name" value="O-Glucosyltr/Glycosyltrsf_90"/>
</dbReference>
<organism evidence="3 4">
    <name type="scientific">Methylobacterium haplocladii</name>
    <dbReference type="NCBI Taxonomy" id="1176176"/>
    <lineage>
        <taxon>Bacteria</taxon>
        <taxon>Pseudomonadati</taxon>
        <taxon>Pseudomonadota</taxon>
        <taxon>Alphaproteobacteria</taxon>
        <taxon>Hyphomicrobiales</taxon>
        <taxon>Methylobacteriaceae</taxon>
        <taxon>Methylobacterium</taxon>
    </lineage>
</organism>
<dbReference type="GO" id="GO:0016740">
    <property type="term" value="F:transferase activity"/>
    <property type="evidence" value="ECO:0007669"/>
    <property type="project" value="UniProtKB-KW"/>
</dbReference>
<protein>
    <recommendedName>
        <fullName evidence="2">Glycosyl transferase CAP10 domain-containing protein</fullName>
    </recommendedName>
</protein>
<keyword evidence="4" id="KW-1185">Reference proteome</keyword>
<evidence type="ECO:0000313" key="3">
    <source>
        <dbReference type="EMBL" id="GEO97619.1"/>
    </source>
</evidence>
<feature type="domain" description="Glycosyl transferase CAP10" evidence="2">
    <location>
        <begin position="112"/>
        <end position="362"/>
    </location>
</feature>
<dbReference type="Proteomes" id="UP000321258">
    <property type="component" value="Unassembled WGS sequence"/>
</dbReference>
<dbReference type="InterPro" id="IPR006598">
    <property type="entry name" value="CAP10"/>
</dbReference>